<sequence length="81" mass="8836">MKTLLIVGILFLGISGQAFSMGHPHNMFAARKQMRSKTATSVAKTKSITSTCWQQTVQATKAAISERLLVALTNVRPARAY</sequence>
<reference evidence="2 3" key="1">
    <citation type="submission" date="2017-11" db="EMBL/GenBank/DDBJ databases">
        <title>Taxonomic description and genome sequences of Spirosoma HA7 sp. nov., isolated from pollen microhabitat of Corylus avellana.</title>
        <authorList>
            <person name="Ambika Manirajan B."/>
            <person name="Suarez C."/>
            <person name="Ratering S."/>
            <person name="Geissler-Plaum R."/>
            <person name="Cardinale M."/>
            <person name="Sylvia S."/>
        </authorList>
    </citation>
    <scope>NUCLEOTIDE SEQUENCE [LARGE SCALE GENOMIC DNA]</scope>
    <source>
        <strain evidence="2 3">HA7</strain>
    </source>
</reference>
<protein>
    <submittedName>
        <fullName evidence="2">Uncharacterized protein</fullName>
    </submittedName>
</protein>
<dbReference type="AlphaFoldDB" id="A0A2K8YZF1"/>
<proteinExistence type="predicted"/>
<evidence type="ECO:0000313" key="2">
    <source>
        <dbReference type="EMBL" id="AUD02981.1"/>
    </source>
</evidence>
<keyword evidence="3" id="KW-1185">Reference proteome</keyword>
<dbReference type="Proteomes" id="UP000232883">
    <property type="component" value="Chromosome"/>
</dbReference>
<dbReference type="OrthoDB" id="962062at2"/>
<accession>A0A2K8YZF1</accession>
<feature type="signal peptide" evidence="1">
    <location>
        <begin position="1"/>
        <end position="20"/>
    </location>
</feature>
<organism evidence="2 3">
    <name type="scientific">Spirosoma pollinicola</name>
    <dbReference type="NCBI Taxonomy" id="2057025"/>
    <lineage>
        <taxon>Bacteria</taxon>
        <taxon>Pseudomonadati</taxon>
        <taxon>Bacteroidota</taxon>
        <taxon>Cytophagia</taxon>
        <taxon>Cytophagales</taxon>
        <taxon>Cytophagaceae</taxon>
        <taxon>Spirosoma</taxon>
    </lineage>
</organism>
<dbReference type="RefSeq" id="WP_100988773.1">
    <property type="nucleotide sequence ID" value="NZ_CP025096.1"/>
</dbReference>
<gene>
    <name evidence="2" type="ORF">CWM47_14745</name>
</gene>
<dbReference type="EMBL" id="CP025096">
    <property type="protein sequence ID" value="AUD02981.1"/>
    <property type="molecule type" value="Genomic_DNA"/>
</dbReference>
<name>A0A2K8YZF1_9BACT</name>
<keyword evidence="1" id="KW-0732">Signal</keyword>
<feature type="chain" id="PRO_5014675225" evidence="1">
    <location>
        <begin position="21"/>
        <end position="81"/>
    </location>
</feature>
<dbReference type="KEGG" id="spir:CWM47_14745"/>
<evidence type="ECO:0000313" key="3">
    <source>
        <dbReference type="Proteomes" id="UP000232883"/>
    </source>
</evidence>
<evidence type="ECO:0000256" key="1">
    <source>
        <dbReference type="SAM" id="SignalP"/>
    </source>
</evidence>